<evidence type="ECO:0008006" key="8">
    <source>
        <dbReference type="Google" id="ProtNLM"/>
    </source>
</evidence>
<dbReference type="SUPFAM" id="SSF56519">
    <property type="entry name" value="Penicillin binding protein dimerisation domain"/>
    <property type="match status" value="1"/>
</dbReference>
<dbReference type="Proteomes" id="UP000176568">
    <property type="component" value="Unassembled WGS sequence"/>
</dbReference>
<dbReference type="SUPFAM" id="SSF56601">
    <property type="entry name" value="beta-lactamase/transpeptidase-like"/>
    <property type="match status" value="1"/>
</dbReference>
<feature type="domain" description="Penicillin-binding protein dimerisation" evidence="5">
    <location>
        <begin position="56"/>
        <end position="188"/>
    </location>
</feature>
<dbReference type="Gene3D" id="3.90.1310.10">
    <property type="entry name" value="Penicillin-binding protein 2a (Domain 2)"/>
    <property type="match status" value="1"/>
</dbReference>
<dbReference type="AlphaFoldDB" id="A0A1F4Y3K4"/>
<accession>A0A1F4Y3K4</accession>
<feature type="domain" description="Penicillin-binding protein transpeptidase" evidence="4">
    <location>
        <begin position="250"/>
        <end position="554"/>
    </location>
</feature>
<sequence length="569" mass="63239">MQKRFLGRSRILMLFCIAIALIIIGRLYYLQIMHGGSYRARADAQFIQPAAPLLNRGTIYFSDKKNANIAAAVIRDGFSIAVNPTKVTDANQLCDVLAEVIQLDRVVCMTKATKPKTQYQLLAQRLSDDSGAALQAKQLPGLVVQSDRWREYPGGSLAAQEIGFVAYNNSDTQSGRYGLERYYNSTLERTSDDLYTNFFVELFGSVKSLIKGEEQEGDIITTIDPNVQSELEQELRAYQEAWHPQLAGGIIMNPHTGEIYAMAISPTFDLNSFNKQEDPLIYANPMVQNVYEMGSIVKPLTVAAGLDSGAIREDTTYNDTGCITVDKKKICNFDLKARGVVPMQQILSQSLNLGASFVATKMGTTTMRKYFLDHYGMATTTGIDLPAEISGIFTNFKSPRQVEYDTASFGQGIAMTPIETVRALAVLANGGYLVTPHLTRSIRYTTGVTKQLDWPKTGPHLKPETATAIQRMLTGVVDEAFTKDLQFEHYSVGAKTGTAQIANPSGGGYYSDRYLHSYFGFFPSYNAKYIIFLFGYQPVGAQYSSETWGTTFHRIVQFLINYYDVPPDR</sequence>
<dbReference type="Gene3D" id="3.30.450.330">
    <property type="match status" value="1"/>
</dbReference>
<evidence type="ECO:0000256" key="1">
    <source>
        <dbReference type="ARBA" id="ARBA00004370"/>
    </source>
</evidence>
<evidence type="ECO:0000256" key="2">
    <source>
        <dbReference type="ARBA" id="ARBA00023136"/>
    </source>
</evidence>
<dbReference type="InterPro" id="IPR012338">
    <property type="entry name" value="Beta-lactam/transpept-like"/>
</dbReference>
<protein>
    <recommendedName>
        <fullName evidence="8">Penicillin-binding protein transpeptidase domain-containing protein</fullName>
    </recommendedName>
</protein>
<evidence type="ECO:0000259" key="4">
    <source>
        <dbReference type="Pfam" id="PF00905"/>
    </source>
</evidence>
<keyword evidence="3" id="KW-0812">Transmembrane</keyword>
<feature type="transmembrane region" description="Helical" evidence="3">
    <location>
        <begin position="12"/>
        <end position="29"/>
    </location>
</feature>
<evidence type="ECO:0000313" key="6">
    <source>
        <dbReference type="EMBL" id="OGC88555.1"/>
    </source>
</evidence>
<evidence type="ECO:0000259" key="5">
    <source>
        <dbReference type="Pfam" id="PF03717"/>
    </source>
</evidence>
<dbReference type="Gene3D" id="3.40.710.10">
    <property type="entry name" value="DD-peptidase/beta-lactamase superfamily"/>
    <property type="match status" value="1"/>
</dbReference>
<dbReference type="GO" id="GO:0008658">
    <property type="term" value="F:penicillin binding"/>
    <property type="evidence" value="ECO:0007669"/>
    <property type="project" value="InterPro"/>
</dbReference>
<dbReference type="EMBL" id="MEXB01000007">
    <property type="protein sequence ID" value="OGC88555.1"/>
    <property type="molecule type" value="Genomic_DNA"/>
</dbReference>
<dbReference type="PANTHER" id="PTHR30627">
    <property type="entry name" value="PEPTIDOGLYCAN D,D-TRANSPEPTIDASE"/>
    <property type="match status" value="1"/>
</dbReference>
<dbReference type="STRING" id="1797247.A2419_02705"/>
<dbReference type="InterPro" id="IPR005311">
    <property type="entry name" value="PBP_dimer"/>
</dbReference>
<proteinExistence type="predicted"/>
<dbReference type="InterPro" id="IPR050515">
    <property type="entry name" value="Beta-lactam/transpept"/>
</dbReference>
<organism evidence="6 7">
    <name type="scientific">Candidatus Adlerbacteria bacterium RIFOXYC1_FULL_48_26</name>
    <dbReference type="NCBI Taxonomy" id="1797247"/>
    <lineage>
        <taxon>Bacteria</taxon>
        <taxon>Candidatus Adleribacteriota</taxon>
    </lineage>
</organism>
<dbReference type="GO" id="GO:0005886">
    <property type="term" value="C:plasma membrane"/>
    <property type="evidence" value="ECO:0007669"/>
    <property type="project" value="TreeGrafter"/>
</dbReference>
<dbReference type="InterPro" id="IPR036138">
    <property type="entry name" value="PBP_dimer_sf"/>
</dbReference>
<comment type="subcellular location">
    <subcellularLocation>
        <location evidence="1">Membrane</location>
    </subcellularLocation>
</comment>
<dbReference type="GO" id="GO:0071555">
    <property type="term" value="P:cell wall organization"/>
    <property type="evidence" value="ECO:0007669"/>
    <property type="project" value="TreeGrafter"/>
</dbReference>
<reference evidence="6 7" key="1">
    <citation type="journal article" date="2016" name="Nat. Commun.">
        <title>Thousands of microbial genomes shed light on interconnected biogeochemical processes in an aquifer system.</title>
        <authorList>
            <person name="Anantharaman K."/>
            <person name="Brown C.T."/>
            <person name="Hug L.A."/>
            <person name="Sharon I."/>
            <person name="Castelle C.J."/>
            <person name="Probst A.J."/>
            <person name="Thomas B.C."/>
            <person name="Singh A."/>
            <person name="Wilkins M.J."/>
            <person name="Karaoz U."/>
            <person name="Brodie E.L."/>
            <person name="Williams K.H."/>
            <person name="Hubbard S.S."/>
            <person name="Banfield J.F."/>
        </authorList>
    </citation>
    <scope>NUCLEOTIDE SEQUENCE [LARGE SCALE GENOMIC DNA]</scope>
</reference>
<keyword evidence="3" id="KW-1133">Transmembrane helix</keyword>
<keyword evidence="2 3" id="KW-0472">Membrane</keyword>
<comment type="caution">
    <text evidence="6">The sequence shown here is derived from an EMBL/GenBank/DDBJ whole genome shotgun (WGS) entry which is preliminary data.</text>
</comment>
<evidence type="ECO:0000256" key="3">
    <source>
        <dbReference type="SAM" id="Phobius"/>
    </source>
</evidence>
<gene>
    <name evidence="6" type="ORF">A2419_02705</name>
</gene>
<dbReference type="InterPro" id="IPR001460">
    <property type="entry name" value="PCN-bd_Tpept"/>
</dbReference>
<evidence type="ECO:0000313" key="7">
    <source>
        <dbReference type="Proteomes" id="UP000176568"/>
    </source>
</evidence>
<dbReference type="Pfam" id="PF03717">
    <property type="entry name" value="PBP_dimer"/>
    <property type="match status" value="1"/>
</dbReference>
<dbReference type="PANTHER" id="PTHR30627:SF1">
    <property type="entry name" value="PEPTIDOGLYCAN D,D-TRANSPEPTIDASE FTSI"/>
    <property type="match status" value="1"/>
</dbReference>
<name>A0A1F4Y3K4_9BACT</name>
<dbReference type="Pfam" id="PF00905">
    <property type="entry name" value="Transpeptidase"/>
    <property type="match status" value="1"/>
</dbReference>